<dbReference type="EMBL" id="VSSQ01000203">
    <property type="protein sequence ID" value="MPL85319.1"/>
    <property type="molecule type" value="Genomic_DNA"/>
</dbReference>
<dbReference type="Pfam" id="PF13342">
    <property type="entry name" value="Toprim_Crpt"/>
    <property type="match status" value="1"/>
</dbReference>
<dbReference type="GO" id="GO:0006310">
    <property type="term" value="P:DNA recombination"/>
    <property type="evidence" value="ECO:0007669"/>
    <property type="project" value="TreeGrafter"/>
</dbReference>
<dbReference type="GO" id="GO:0006281">
    <property type="term" value="P:DNA repair"/>
    <property type="evidence" value="ECO:0007669"/>
    <property type="project" value="TreeGrafter"/>
</dbReference>
<dbReference type="InterPro" id="IPR023405">
    <property type="entry name" value="Topo_IA_core_domain"/>
</dbReference>
<dbReference type="PANTHER" id="PTHR11390:SF21">
    <property type="entry name" value="DNA TOPOISOMERASE 3-ALPHA"/>
    <property type="match status" value="1"/>
</dbReference>
<dbReference type="GO" id="GO:0003677">
    <property type="term" value="F:DNA binding"/>
    <property type="evidence" value="ECO:0007669"/>
    <property type="project" value="InterPro"/>
</dbReference>
<name>A0A644V1W3_9ZZZZ</name>
<gene>
    <name evidence="3" type="primary">topA_16</name>
    <name evidence="3" type="ORF">SDC9_31287</name>
</gene>
<organism evidence="3">
    <name type="scientific">bioreactor metagenome</name>
    <dbReference type="NCBI Taxonomy" id="1076179"/>
    <lineage>
        <taxon>unclassified sequences</taxon>
        <taxon>metagenomes</taxon>
        <taxon>ecological metagenomes</taxon>
    </lineage>
</organism>
<dbReference type="GO" id="GO:0006265">
    <property type="term" value="P:DNA topological change"/>
    <property type="evidence" value="ECO:0007669"/>
    <property type="project" value="InterPro"/>
</dbReference>
<dbReference type="Gene3D" id="1.10.460.10">
    <property type="entry name" value="Topoisomerase I, domain 2"/>
    <property type="match status" value="1"/>
</dbReference>
<feature type="domain" description="Topo IA-type catalytic" evidence="2">
    <location>
        <begin position="1"/>
        <end position="88"/>
    </location>
</feature>
<dbReference type="GO" id="GO:0043597">
    <property type="term" value="C:cytoplasmic replication fork"/>
    <property type="evidence" value="ECO:0007669"/>
    <property type="project" value="TreeGrafter"/>
</dbReference>
<reference evidence="3" key="1">
    <citation type="submission" date="2019-08" db="EMBL/GenBank/DDBJ databases">
        <authorList>
            <person name="Kucharzyk K."/>
            <person name="Murdoch R.W."/>
            <person name="Higgins S."/>
            <person name="Loffler F."/>
        </authorList>
    </citation>
    <scope>NUCLEOTIDE SEQUENCE</scope>
</reference>
<dbReference type="InterPro" id="IPR013497">
    <property type="entry name" value="Topo_IA_cen"/>
</dbReference>
<dbReference type="InterPro" id="IPR000380">
    <property type="entry name" value="Topo_IA"/>
</dbReference>
<comment type="caution">
    <text evidence="3">The sequence shown here is derived from an EMBL/GenBank/DDBJ whole genome shotgun (WGS) entry which is preliminary data.</text>
</comment>
<dbReference type="AlphaFoldDB" id="A0A644V1W3"/>
<dbReference type="GO" id="GO:0003918">
    <property type="term" value="F:DNA topoisomerase type II (double strand cut, ATP-hydrolyzing) activity"/>
    <property type="evidence" value="ECO:0007669"/>
    <property type="project" value="UniProtKB-EC"/>
</dbReference>
<dbReference type="EC" id="5.6.2.2" evidence="3"/>
<proteinExistence type="predicted"/>
<evidence type="ECO:0000313" key="3">
    <source>
        <dbReference type="EMBL" id="MPL85319.1"/>
    </source>
</evidence>
<dbReference type="InterPro" id="IPR025589">
    <property type="entry name" value="Toprim_C_rpt"/>
</dbReference>
<accession>A0A644V1W3</accession>
<keyword evidence="1 3" id="KW-0413">Isomerase</keyword>
<dbReference type="PROSITE" id="PS52039">
    <property type="entry name" value="TOPO_IA_2"/>
    <property type="match status" value="1"/>
</dbReference>
<evidence type="ECO:0000259" key="2">
    <source>
        <dbReference type="PROSITE" id="PS52039"/>
    </source>
</evidence>
<protein>
    <submittedName>
        <fullName evidence="3">DNA topoisomerase 1</fullName>
        <ecNumber evidence="3">5.6.2.2</ecNumber>
    </submittedName>
</protein>
<dbReference type="GO" id="GO:0003917">
    <property type="term" value="F:DNA topoisomerase type I (single strand cut, ATP-independent) activity"/>
    <property type="evidence" value="ECO:0007669"/>
    <property type="project" value="InterPro"/>
</dbReference>
<dbReference type="SUPFAM" id="SSF56712">
    <property type="entry name" value="Prokaryotic type I DNA topoisomerase"/>
    <property type="match status" value="1"/>
</dbReference>
<dbReference type="PANTHER" id="PTHR11390">
    <property type="entry name" value="PROKARYOTIC DNA TOPOISOMERASE"/>
    <property type="match status" value="1"/>
</dbReference>
<dbReference type="Pfam" id="PF01131">
    <property type="entry name" value="Topoisom_bac"/>
    <property type="match status" value="1"/>
</dbReference>
<dbReference type="InterPro" id="IPR013824">
    <property type="entry name" value="Topo_IA_cen_sub1"/>
</dbReference>
<sequence length="201" mass="22060">MKKGGICTPTTRAAIIETFFAREYIRREKKSLVPTNKGLTVYLAVRDKKIADLAMIGSWELALSKIGTGEMDAATFHRSMEVYASQITTELLDMPFERKDDRQNCPCPKCGNGNVVFYPKVAKCNNENCGLTVFRSIAKKELSDSQVTTLLMNGKTGIIKGFVSSKTGSTFDAAVAFDADYKTVFQFAPNKGKGGKKGKSK</sequence>
<evidence type="ECO:0000256" key="1">
    <source>
        <dbReference type="ARBA" id="ARBA00023235"/>
    </source>
</evidence>